<dbReference type="GeneID" id="89922672"/>
<gene>
    <name evidence="1" type="ORF">LTR77_001324</name>
</gene>
<proteinExistence type="predicted"/>
<organism evidence="1 2">
    <name type="scientific">Saxophila tyrrhenica</name>
    <dbReference type="NCBI Taxonomy" id="1690608"/>
    <lineage>
        <taxon>Eukaryota</taxon>
        <taxon>Fungi</taxon>
        <taxon>Dikarya</taxon>
        <taxon>Ascomycota</taxon>
        <taxon>Pezizomycotina</taxon>
        <taxon>Dothideomycetes</taxon>
        <taxon>Dothideomycetidae</taxon>
        <taxon>Mycosphaerellales</taxon>
        <taxon>Extremaceae</taxon>
        <taxon>Saxophila</taxon>
    </lineage>
</organism>
<dbReference type="Proteomes" id="UP001337655">
    <property type="component" value="Unassembled WGS sequence"/>
</dbReference>
<sequence length="106" mass="11633">MVRNDWLSSSWHPSAHLSAALNTREYAGNLEGLYRCFALLGSSDDEASLNSFSWENGHEGSGVTVHDPIKAEPAWRRTQMYIQLAHAKHVVGPEILEEASGIAEGV</sequence>
<name>A0AAV9PPN4_9PEZI</name>
<protein>
    <submittedName>
        <fullName evidence="1">Uncharacterized protein</fullName>
    </submittedName>
</protein>
<dbReference type="AlphaFoldDB" id="A0AAV9PPN4"/>
<evidence type="ECO:0000313" key="2">
    <source>
        <dbReference type="Proteomes" id="UP001337655"/>
    </source>
</evidence>
<comment type="caution">
    <text evidence="1">The sequence shown here is derived from an EMBL/GenBank/DDBJ whole genome shotgun (WGS) entry which is preliminary data.</text>
</comment>
<dbReference type="EMBL" id="JAVRRT010000002">
    <property type="protein sequence ID" value="KAK5174244.1"/>
    <property type="molecule type" value="Genomic_DNA"/>
</dbReference>
<dbReference type="RefSeq" id="XP_064662913.1">
    <property type="nucleotide sequence ID" value="XM_064798586.1"/>
</dbReference>
<keyword evidence="2" id="KW-1185">Reference proteome</keyword>
<reference evidence="1 2" key="1">
    <citation type="submission" date="2023-08" db="EMBL/GenBank/DDBJ databases">
        <title>Black Yeasts Isolated from many extreme environments.</title>
        <authorList>
            <person name="Coleine C."/>
            <person name="Stajich J.E."/>
            <person name="Selbmann L."/>
        </authorList>
    </citation>
    <scope>NUCLEOTIDE SEQUENCE [LARGE SCALE GENOMIC DNA]</scope>
    <source>
        <strain evidence="1 2">CCFEE 5935</strain>
    </source>
</reference>
<evidence type="ECO:0000313" key="1">
    <source>
        <dbReference type="EMBL" id="KAK5174244.1"/>
    </source>
</evidence>
<accession>A0AAV9PPN4</accession>